<accession>K7E4Q8</accession>
<dbReference type="AlphaFoldDB" id="K7E4Q8"/>
<dbReference type="GeneTree" id="ENSGT00940000160900"/>
<evidence type="ECO:0000256" key="3">
    <source>
        <dbReference type="ARBA" id="ARBA00023242"/>
    </source>
</evidence>
<feature type="compositionally biased region" description="Low complexity" evidence="9">
    <location>
        <begin position="212"/>
        <end position="223"/>
    </location>
</feature>
<evidence type="ECO:0000256" key="8">
    <source>
        <dbReference type="ARBA" id="ARBA00080360"/>
    </source>
</evidence>
<dbReference type="InterPro" id="IPR036390">
    <property type="entry name" value="WH_DNA-bd_sf"/>
</dbReference>
<evidence type="ECO:0000256" key="9">
    <source>
        <dbReference type="SAM" id="MobiDB-lite"/>
    </source>
</evidence>
<feature type="compositionally biased region" description="Basic residues" evidence="9">
    <location>
        <begin position="245"/>
        <end position="260"/>
    </location>
</feature>
<evidence type="ECO:0000256" key="7">
    <source>
        <dbReference type="ARBA" id="ARBA00078520"/>
    </source>
</evidence>
<dbReference type="SMART" id="SM00526">
    <property type="entry name" value="H15"/>
    <property type="match status" value="1"/>
</dbReference>
<feature type="compositionally biased region" description="Basic residues" evidence="9">
    <location>
        <begin position="201"/>
        <end position="211"/>
    </location>
</feature>
<dbReference type="InParanoid" id="K7E4Q8"/>
<dbReference type="CDD" id="cd00073">
    <property type="entry name" value="H15"/>
    <property type="match status" value="1"/>
</dbReference>
<evidence type="ECO:0000313" key="11">
    <source>
        <dbReference type="Ensembl" id="ENSMODP00000040760.2"/>
    </source>
</evidence>
<evidence type="ECO:0000256" key="6">
    <source>
        <dbReference type="ARBA" id="ARBA00078404"/>
    </source>
</evidence>
<feature type="compositionally biased region" description="Polar residues" evidence="9">
    <location>
        <begin position="171"/>
        <end position="181"/>
    </location>
</feature>
<protein>
    <recommendedName>
        <fullName evidence="5">Histone H1.8</fullName>
    </recommendedName>
    <alternativeName>
        <fullName evidence="8">Histone H1oo</fullName>
    </alternativeName>
    <alternativeName>
        <fullName evidence="6">Oocyte-specific histone H1</fullName>
    </alternativeName>
    <alternativeName>
        <fullName evidence="7">Oocyte-specific linker histone H1</fullName>
    </alternativeName>
</protein>
<dbReference type="eggNOG" id="KOG4012">
    <property type="taxonomic scope" value="Eukaryota"/>
</dbReference>
<reference evidence="11" key="3">
    <citation type="submission" date="2025-09" db="UniProtKB">
        <authorList>
            <consortium name="Ensembl"/>
        </authorList>
    </citation>
    <scope>IDENTIFICATION</scope>
</reference>
<dbReference type="GO" id="GO:0006334">
    <property type="term" value="P:nucleosome assembly"/>
    <property type="evidence" value="ECO:0007669"/>
    <property type="project" value="InterPro"/>
</dbReference>
<evidence type="ECO:0000256" key="4">
    <source>
        <dbReference type="ARBA" id="ARBA00056213"/>
    </source>
</evidence>
<keyword evidence="12" id="KW-1185">Reference proteome</keyword>
<dbReference type="STRING" id="13616.ENSMODP00000040760"/>
<dbReference type="FunFam" id="1.10.10.10:FF:000393">
    <property type="entry name" value="Oocyte-specific H1 histone"/>
    <property type="match status" value="1"/>
</dbReference>
<reference evidence="11 12" key="1">
    <citation type="journal article" date="2007" name="Nature">
        <title>Genome of the marsupial Monodelphis domestica reveals innovation in non-coding sequences.</title>
        <authorList>
            <person name="Mikkelsen T.S."/>
            <person name="Wakefield M.J."/>
            <person name="Aken B."/>
            <person name="Amemiya C.T."/>
            <person name="Chang J.L."/>
            <person name="Duke S."/>
            <person name="Garber M."/>
            <person name="Gentles A.J."/>
            <person name="Goodstadt L."/>
            <person name="Heger A."/>
            <person name="Jurka J."/>
            <person name="Kamal M."/>
            <person name="Mauceli E."/>
            <person name="Searle S.M."/>
            <person name="Sharpe T."/>
            <person name="Baker M.L."/>
            <person name="Batzer M.A."/>
            <person name="Benos P.V."/>
            <person name="Belov K."/>
            <person name="Clamp M."/>
            <person name="Cook A."/>
            <person name="Cuff J."/>
            <person name="Das R."/>
            <person name="Davidow L."/>
            <person name="Deakin J.E."/>
            <person name="Fazzari M.J."/>
            <person name="Glass J.L."/>
            <person name="Grabherr M."/>
            <person name="Greally J.M."/>
            <person name="Gu W."/>
            <person name="Hore T.A."/>
            <person name="Huttley G.A."/>
            <person name="Kleber M."/>
            <person name="Jirtle R.L."/>
            <person name="Koina E."/>
            <person name="Lee J.T."/>
            <person name="Mahony S."/>
            <person name="Marra M.A."/>
            <person name="Miller R.D."/>
            <person name="Nicholls R.D."/>
            <person name="Oda M."/>
            <person name="Papenfuss A.T."/>
            <person name="Parra Z.E."/>
            <person name="Pollock D.D."/>
            <person name="Ray D.A."/>
            <person name="Schein J.E."/>
            <person name="Speed T.P."/>
            <person name="Thompson K."/>
            <person name="VandeBerg J.L."/>
            <person name="Wade C.M."/>
            <person name="Walker J.A."/>
            <person name="Waters P.D."/>
            <person name="Webber C."/>
            <person name="Weidman J.R."/>
            <person name="Xie X."/>
            <person name="Zody M.C."/>
            <person name="Baldwin J."/>
            <person name="Abdouelleil A."/>
            <person name="Abdulkadir J."/>
            <person name="Abebe A."/>
            <person name="Abera B."/>
            <person name="Abreu J."/>
            <person name="Acer S.C."/>
            <person name="Aftuck L."/>
            <person name="Alexander A."/>
            <person name="An P."/>
            <person name="Anderson E."/>
            <person name="Anderson S."/>
            <person name="Arachi H."/>
            <person name="Azer M."/>
            <person name="Bachantsang P."/>
            <person name="Barry A."/>
            <person name="Bayul T."/>
            <person name="Berlin A."/>
            <person name="Bessette D."/>
            <person name="Bloom T."/>
            <person name="Bloom T."/>
            <person name="Boguslavskiy L."/>
            <person name="Bonnet C."/>
            <person name="Boukhgalter B."/>
            <person name="Bourzgui I."/>
            <person name="Brown A."/>
            <person name="Cahill P."/>
            <person name="Channer S."/>
            <person name="Cheshatsang Y."/>
            <person name="Chuda L."/>
            <person name="Citroen M."/>
            <person name="Collymore A."/>
            <person name="Cooke P."/>
            <person name="Costello M."/>
            <person name="D'Aco K."/>
            <person name="Daza R."/>
            <person name="De Haan G."/>
            <person name="DeGray S."/>
            <person name="DeMaso C."/>
            <person name="Dhargay N."/>
            <person name="Dooley K."/>
            <person name="Dooley E."/>
            <person name="Doricent M."/>
            <person name="Dorje P."/>
            <person name="Dorjee K."/>
            <person name="Dupes A."/>
            <person name="Elong R."/>
            <person name="Falk J."/>
            <person name="Farina A."/>
            <person name="Faro S."/>
            <person name="Ferguson D."/>
            <person name="Fisher S."/>
            <person name="Foley C.D."/>
            <person name="Franke A."/>
            <person name="Friedrich D."/>
            <person name="Gadbois L."/>
            <person name="Gearin G."/>
            <person name="Gearin C.R."/>
            <person name="Giannoukos G."/>
            <person name="Goode T."/>
            <person name="Graham J."/>
            <person name="Grandbois E."/>
            <person name="Grewal S."/>
            <person name="Gyaltsen K."/>
            <person name="Hafez N."/>
            <person name="Hagos B."/>
            <person name="Hall J."/>
            <person name="Henson C."/>
            <person name="Hollinger A."/>
            <person name="Honan T."/>
            <person name="Huard M.D."/>
            <person name="Hughes L."/>
            <person name="Hurhula B."/>
            <person name="Husby M.E."/>
            <person name="Kamat A."/>
            <person name="Kanga B."/>
            <person name="Kashin S."/>
            <person name="Khazanovich D."/>
            <person name="Kisner P."/>
            <person name="Lance K."/>
            <person name="Lara M."/>
            <person name="Lee W."/>
            <person name="Lennon N."/>
            <person name="Letendre F."/>
            <person name="LeVine R."/>
            <person name="Lipovsky A."/>
            <person name="Liu X."/>
            <person name="Liu J."/>
            <person name="Liu S."/>
            <person name="Lokyitsang T."/>
            <person name="Lokyitsang Y."/>
            <person name="Lubonja R."/>
            <person name="Lui A."/>
            <person name="MacDonald P."/>
            <person name="Magnisalis V."/>
            <person name="Maru K."/>
            <person name="Matthews C."/>
            <person name="McCusker W."/>
            <person name="McDonough S."/>
            <person name="Mehta T."/>
            <person name="Meldrim J."/>
            <person name="Meneus L."/>
            <person name="Mihai O."/>
            <person name="Mihalev A."/>
            <person name="Mihova T."/>
            <person name="Mittelman R."/>
            <person name="Mlenga V."/>
            <person name="Montmayeur A."/>
            <person name="Mulrain L."/>
            <person name="Navidi A."/>
            <person name="Naylor J."/>
            <person name="Negash T."/>
            <person name="Nguyen T."/>
            <person name="Nguyen N."/>
            <person name="Nicol R."/>
            <person name="Norbu C."/>
            <person name="Norbu N."/>
            <person name="Novod N."/>
            <person name="O'Neill B."/>
            <person name="Osman S."/>
            <person name="Markiewicz E."/>
            <person name="Oyono O.L."/>
            <person name="Patti C."/>
            <person name="Phunkhang P."/>
            <person name="Pierre F."/>
            <person name="Priest M."/>
            <person name="Raghuraman S."/>
            <person name="Rege F."/>
            <person name="Reyes R."/>
            <person name="Rise C."/>
            <person name="Rogov P."/>
            <person name="Ross K."/>
            <person name="Ryan E."/>
            <person name="Settipalli S."/>
            <person name="Shea T."/>
            <person name="Sherpa N."/>
            <person name="Shi L."/>
            <person name="Shih D."/>
            <person name="Sparrow T."/>
            <person name="Spaulding J."/>
            <person name="Stalker J."/>
            <person name="Stange-Thomann N."/>
            <person name="Stavropoulos S."/>
            <person name="Stone C."/>
            <person name="Strader C."/>
            <person name="Tesfaye S."/>
            <person name="Thomson T."/>
            <person name="Thoulutsang Y."/>
            <person name="Thoulutsang D."/>
            <person name="Topham K."/>
            <person name="Topping I."/>
            <person name="Tsamla T."/>
            <person name="Vassiliev H."/>
            <person name="Vo A."/>
            <person name="Wangchuk T."/>
            <person name="Wangdi T."/>
            <person name="Weiand M."/>
            <person name="Wilkinson J."/>
            <person name="Wilson A."/>
            <person name="Yadav S."/>
            <person name="Young G."/>
            <person name="Yu Q."/>
            <person name="Zembek L."/>
            <person name="Zhong D."/>
            <person name="Zimmer A."/>
            <person name="Zwirko Z."/>
            <person name="Jaffe D.B."/>
            <person name="Alvarez P."/>
            <person name="Brockman W."/>
            <person name="Butler J."/>
            <person name="Chin C."/>
            <person name="Gnerre S."/>
            <person name="MacCallum I."/>
            <person name="Graves J.A."/>
            <person name="Ponting C.P."/>
            <person name="Breen M."/>
            <person name="Samollow P.B."/>
            <person name="Lander E.S."/>
            <person name="Lindblad-Toh K."/>
        </authorList>
    </citation>
    <scope>NUCLEOTIDE SEQUENCE [LARGE SCALE GENOMIC DNA]</scope>
</reference>
<feature type="domain" description="H15" evidence="10">
    <location>
        <begin position="67"/>
        <end position="145"/>
    </location>
</feature>
<dbReference type="Bgee" id="ENSMODG00000028422">
    <property type="expression patterns" value="Expressed in ovary and 1 other cell type or tissue"/>
</dbReference>
<name>K7E4Q8_MONDO</name>
<dbReference type="InterPro" id="IPR005818">
    <property type="entry name" value="Histone_H1/H5_H15"/>
</dbReference>
<reference evidence="11" key="2">
    <citation type="submission" date="2025-08" db="UniProtKB">
        <authorList>
            <consortium name="Ensembl"/>
        </authorList>
    </citation>
    <scope>IDENTIFICATION</scope>
</reference>
<evidence type="ECO:0000256" key="5">
    <source>
        <dbReference type="ARBA" id="ARBA00073462"/>
    </source>
</evidence>
<feature type="compositionally biased region" description="Basic and acidic residues" evidence="9">
    <location>
        <begin position="321"/>
        <end position="369"/>
    </location>
</feature>
<feature type="compositionally biased region" description="Basic residues" evidence="9">
    <location>
        <begin position="228"/>
        <end position="237"/>
    </location>
</feature>
<dbReference type="Gene3D" id="1.10.10.10">
    <property type="entry name" value="Winged helix-like DNA-binding domain superfamily/Winged helix DNA-binding domain"/>
    <property type="match status" value="1"/>
</dbReference>
<dbReference type="Proteomes" id="UP000002280">
    <property type="component" value="Chromosome 6"/>
</dbReference>
<comment type="function">
    <text evidence="4">May play a key role in the control of gene expression during oogenesis and early embryogenesis, presumably through the perturbation of chromatin structure. Essential for meiotic maturation of germinal vesicle-stage oocytes. The somatic type linker histone H1c is rapidly replaced by H1oo in a donor nucleus transplanted into an oocyte. The greater mobility of H1oo as compared to H1c may contribute to this rapid replacement and increased instability of the embryonic chromatin structure. The rapid replacement of H1c with H1oo may play an important role in nuclear remodeling.</text>
</comment>
<dbReference type="GO" id="GO:0030527">
    <property type="term" value="F:structural constituent of chromatin"/>
    <property type="evidence" value="ECO:0007669"/>
    <property type="project" value="UniProtKB-ARBA"/>
</dbReference>
<dbReference type="OMA" id="DHKARAN"/>
<organism evidence="11 12">
    <name type="scientific">Monodelphis domestica</name>
    <name type="common">Gray short-tailed opossum</name>
    <dbReference type="NCBI Taxonomy" id="13616"/>
    <lineage>
        <taxon>Eukaryota</taxon>
        <taxon>Metazoa</taxon>
        <taxon>Chordata</taxon>
        <taxon>Craniata</taxon>
        <taxon>Vertebrata</taxon>
        <taxon>Euteleostomi</taxon>
        <taxon>Mammalia</taxon>
        <taxon>Metatheria</taxon>
        <taxon>Didelphimorphia</taxon>
        <taxon>Didelphidae</taxon>
        <taxon>Monodelphis</taxon>
    </lineage>
</organism>
<dbReference type="Pfam" id="PF00538">
    <property type="entry name" value="Linker_histone"/>
    <property type="match status" value="1"/>
</dbReference>
<sequence>MSLEEIRNFLDPFPDDVALNLTLDLSSTSNRLSSSSVFVPDISTETMNRTSDIENSATSSVQPELPGHPSTLQMVTEALKARGDKHGTSVAAIKFYICRKYPAINMRRFRYLLKQALAKGISDGVLVRPRNSTVTGARGKFKLVSKNKAKAMKTKKLTVAIKPRKKKATRSSEAGNVSLEASTKRKAPATKKKVPEEALTKKKAPATKKKVPAAAVTKKTVPVETSTKRKTPATKKKVPAEAPTKRKTPTKASTKRRVSATKKVFEEALTKRKAPATKKMVPAEAPTKRKIPTEASTKRRVSTTKKVPQEALTKRKVLTTKKKDLVEASTKKKVPKEAQKDTKVEMVKGDSKPKDASSKKGQEKSFHFT</sequence>
<dbReference type="PROSITE" id="PS51504">
    <property type="entry name" value="H15"/>
    <property type="match status" value="1"/>
</dbReference>
<dbReference type="GO" id="GO:0031492">
    <property type="term" value="F:nucleosomal DNA binding"/>
    <property type="evidence" value="ECO:0000318"/>
    <property type="project" value="GO_Central"/>
</dbReference>
<keyword evidence="3" id="KW-0539">Nucleus</keyword>
<dbReference type="SUPFAM" id="SSF46785">
    <property type="entry name" value="Winged helix' DNA-binding domain"/>
    <property type="match status" value="1"/>
</dbReference>
<dbReference type="GO" id="GO:0045910">
    <property type="term" value="P:negative regulation of DNA recombination"/>
    <property type="evidence" value="ECO:0000318"/>
    <property type="project" value="GO_Central"/>
</dbReference>
<keyword evidence="1" id="KW-0158">Chromosome</keyword>
<dbReference type="InterPro" id="IPR036388">
    <property type="entry name" value="WH-like_DNA-bd_sf"/>
</dbReference>
<evidence type="ECO:0000256" key="2">
    <source>
        <dbReference type="ARBA" id="ARBA00023125"/>
    </source>
</evidence>
<dbReference type="HOGENOM" id="CLU_528871_0_0_1"/>
<dbReference type="GO" id="GO:0005634">
    <property type="term" value="C:nucleus"/>
    <property type="evidence" value="ECO:0000318"/>
    <property type="project" value="GO_Central"/>
</dbReference>
<dbReference type="GO" id="GO:0030261">
    <property type="term" value="P:chromosome condensation"/>
    <property type="evidence" value="ECO:0000318"/>
    <property type="project" value="GO_Central"/>
</dbReference>
<keyword evidence="2" id="KW-0238">DNA-binding</keyword>
<dbReference type="GO" id="GO:0000786">
    <property type="term" value="C:nucleosome"/>
    <property type="evidence" value="ECO:0007669"/>
    <property type="project" value="InterPro"/>
</dbReference>
<evidence type="ECO:0000259" key="10">
    <source>
        <dbReference type="PROSITE" id="PS51504"/>
    </source>
</evidence>
<evidence type="ECO:0000256" key="1">
    <source>
        <dbReference type="ARBA" id="ARBA00022454"/>
    </source>
</evidence>
<dbReference type="GO" id="GO:0003690">
    <property type="term" value="F:double-stranded DNA binding"/>
    <property type="evidence" value="ECO:0000318"/>
    <property type="project" value="GO_Central"/>
</dbReference>
<dbReference type="Ensembl" id="ENSMODT00000043867.2">
    <property type="protein sequence ID" value="ENSMODP00000040760.2"/>
    <property type="gene ID" value="ENSMODG00000028422.2"/>
</dbReference>
<proteinExistence type="predicted"/>
<evidence type="ECO:0000313" key="12">
    <source>
        <dbReference type="Proteomes" id="UP000002280"/>
    </source>
</evidence>
<feature type="region of interest" description="Disordered" evidence="9">
    <location>
        <begin position="161"/>
        <end position="369"/>
    </location>
</feature>